<feature type="domain" description="Radical SAM core" evidence="7">
    <location>
        <begin position="21"/>
        <end position="257"/>
    </location>
</feature>
<keyword evidence="4" id="KW-0479">Metal-binding</keyword>
<dbReference type="GO" id="GO:0051539">
    <property type="term" value="F:4 iron, 4 sulfur cluster binding"/>
    <property type="evidence" value="ECO:0007669"/>
    <property type="project" value="UniProtKB-KW"/>
</dbReference>
<dbReference type="InterPro" id="IPR007197">
    <property type="entry name" value="rSAM"/>
</dbReference>
<dbReference type="SFLD" id="SFLDG01082">
    <property type="entry name" value="B12-binding_domain_containing"/>
    <property type="match status" value="1"/>
</dbReference>
<evidence type="ECO:0000313" key="8">
    <source>
        <dbReference type="EMBL" id="SES66796.1"/>
    </source>
</evidence>
<keyword evidence="6" id="KW-0411">Iron-sulfur</keyword>
<dbReference type="GO" id="GO:0046872">
    <property type="term" value="F:metal ion binding"/>
    <property type="evidence" value="ECO:0007669"/>
    <property type="project" value="UniProtKB-KW"/>
</dbReference>
<name>A0A1H9YE84_9FIRM</name>
<dbReference type="InterPro" id="IPR023404">
    <property type="entry name" value="rSAM_horseshoe"/>
</dbReference>
<dbReference type="GO" id="GO:0002926">
    <property type="term" value="P:tRNA wobble base 5-methoxycarbonylmethyl-2-thiouridinylation"/>
    <property type="evidence" value="ECO:0007669"/>
    <property type="project" value="TreeGrafter"/>
</dbReference>
<dbReference type="PANTHER" id="PTHR11135:SF0">
    <property type="entry name" value="ELONGATOR COMPLEX PROTEIN 3"/>
    <property type="match status" value="1"/>
</dbReference>
<dbReference type="InterPro" id="IPR006638">
    <property type="entry name" value="Elp3/MiaA/NifB-like_rSAM"/>
</dbReference>
<dbReference type="PROSITE" id="PS51918">
    <property type="entry name" value="RADICAL_SAM"/>
    <property type="match status" value="1"/>
</dbReference>
<organism evidence="8 9">
    <name type="scientific">Natronincola peptidivorans</name>
    <dbReference type="NCBI Taxonomy" id="426128"/>
    <lineage>
        <taxon>Bacteria</taxon>
        <taxon>Bacillati</taxon>
        <taxon>Bacillota</taxon>
        <taxon>Clostridia</taxon>
        <taxon>Peptostreptococcales</taxon>
        <taxon>Natronincolaceae</taxon>
        <taxon>Natronincola</taxon>
    </lineage>
</organism>
<reference evidence="8 9" key="1">
    <citation type="submission" date="2016-10" db="EMBL/GenBank/DDBJ databases">
        <authorList>
            <person name="de Groot N.N."/>
        </authorList>
    </citation>
    <scope>NUCLEOTIDE SEQUENCE [LARGE SCALE GENOMIC DNA]</scope>
    <source>
        <strain evidence="8 9">DSM 18979</strain>
    </source>
</reference>
<dbReference type="STRING" id="426128.SAMN05660297_00165"/>
<dbReference type="GO" id="GO:0005737">
    <property type="term" value="C:cytoplasm"/>
    <property type="evidence" value="ECO:0007669"/>
    <property type="project" value="TreeGrafter"/>
</dbReference>
<dbReference type="Pfam" id="PF16199">
    <property type="entry name" value="Radical_SAM_C"/>
    <property type="match status" value="1"/>
</dbReference>
<sequence length="363" mass="41788">MGKVKKKLSKEQQRKLSRKVKVSMKKYIIPIFIPHRGCPHDCSFCNQRRIAGKVVDSTQEDVYRIIDTYRNLFPKTARFIEIAYYGGSFTGLPKNVQADLLKPASEYKIKGLLKDIRISTRPDYINSDILDLLHEYDVSIIELGVQSTDNEVLSLNRRGHSRKEVLEAVELIKQHNFKLGLQMMVGLLGDNEASIMKTAEDFLQLKPDFIRIYPTVVIKDTYLETLYDKGEYIPFTLQRSVDICKKLLLLFKKNNIPVIRLGLQTTEEITYGKAVIAGPYHPAFREIVESEIYKDIIEEKIKEKSINDTDALIIFCHPSAVSKVSGFKQSNKIYILDKYNFSKVSIKKSIDLRIDEIEIKIDT</sequence>
<dbReference type="InterPro" id="IPR039661">
    <property type="entry name" value="ELP3"/>
</dbReference>
<keyword evidence="2" id="KW-0004">4Fe-4S</keyword>
<dbReference type="Pfam" id="PF04055">
    <property type="entry name" value="Radical_SAM"/>
    <property type="match status" value="1"/>
</dbReference>
<evidence type="ECO:0000256" key="3">
    <source>
        <dbReference type="ARBA" id="ARBA00022691"/>
    </source>
</evidence>
<dbReference type="SMART" id="SM00729">
    <property type="entry name" value="Elp3"/>
    <property type="match status" value="1"/>
</dbReference>
<comment type="cofactor">
    <cofactor evidence="1">
        <name>[4Fe-4S] cluster</name>
        <dbReference type="ChEBI" id="CHEBI:49883"/>
    </cofactor>
</comment>
<keyword evidence="9" id="KW-1185">Reference proteome</keyword>
<dbReference type="EMBL" id="FOHU01000001">
    <property type="protein sequence ID" value="SES66796.1"/>
    <property type="molecule type" value="Genomic_DNA"/>
</dbReference>
<proteinExistence type="predicted"/>
<gene>
    <name evidence="8" type="ORF">SAMN05660297_00165</name>
</gene>
<dbReference type="AlphaFoldDB" id="A0A1H9YE84"/>
<protein>
    <submittedName>
        <fullName evidence="8">Radical SAM superfamily protein</fullName>
    </submittedName>
</protein>
<dbReference type="SUPFAM" id="SSF102114">
    <property type="entry name" value="Radical SAM enzymes"/>
    <property type="match status" value="1"/>
</dbReference>
<dbReference type="Gene3D" id="3.80.30.20">
    <property type="entry name" value="tm_1862 like domain"/>
    <property type="match status" value="1"/>
</dbReference>
<evidence type="ECO:0000259" key="7">
    <source>
        <dbReference type="PROSITE" id="PS51918"/>
    </source>
</evidence>
<evidence type="ECO:0000313" key="9">
    <source>
        <dbReference type="Proteomes" id="UP000199568"/>
    </source>
</evidence>
<dbReference type="RefSeq" id="WP_244272578.1">
    <property type="nucleotide sequence ID" value="NZ_FOHU01000001.1"/>
</dbReference>
<accession>A0A1H9YE84</accession>
<evidence type="ECO:0000256" key="1">
    <source>
        <dbReference type="ARBA" id="ARBA00001966"/>
    </source>
</evidence>
<dbReference type="CDD" id="cd01335">
    <property type="entry name" value="Radical_SAM"/>
    <property type="match status" value="1"/>
</dbReference>
<dbReference type="InterPro" id="IPR032432">
    <property type="entry name" value="Radical_SAM_C"/>
</dbReference>
<evidence type="ECO:0000256" key="6">
    <source>
        <dbReference type="ARBA" id="ARBA00023014"/>
    </source>
</evidence>
<dbReference type="GO" id="GO:0003824">
    <property type="term" value="F:catalytic activity"/>
    <property type="evidence" value="ECO:0007669"/>
    <property type="project" value="InterPro"/>
</dbReference>
<evidence type="ECO:0000256" key="5">
    <source>
        <dbReference type="ARBA" id="ARBA00023004"/>
    </source>
</evidence>
<dbReference type="SFLD" id="SFLDS00029">
    <property type="entry name" value="Radical_SAM"/>
    <property type="match status" value="1"/>
</dbReference>
<dbReference type="Proteomes" id="UP000199568">
    <property type="component" value="Unassembled WGS sequence"/>
</dbReference>
<dbReference type="PANTHER" id="PTHR11135">
    <property type="entry name" value="HISTONE ACETYLTRANSFERASE-RELATED"/>
    <property type="match status" value="1"/>
</dbReference>
<keyword evidence="3" id="KW-0949">S-adenosyl-L-methionine</keyword>
<evidence type="ECO:0000256" key="4">
    <source>
        <dbReference type="ARBA" id="ARBA00022723"/>
    </source>
</evidence>
<dbReference type="SFLD" id="SFLDG01086">
    <property type="entry name" value="elongater_protein-like"/>
    <property type="match status" value="1"/>
</dbReference>
<keyword evidence="5" id="KW-0408">Iron</keyword>
<evidence type="ECO:0000256" key="2">
    <source>
        <dbReference type="ARBA" id="ARBA00022485"/>
    </source>
</evidence>
<dbReference type="InterPro" id="IPR058240">
    <property type="entry name" value="rSAM_sf"/>
</dbReference>